<dbReference type="Proteomes" id="UP000676194">
    <property type="component" value="Chromosome"/>
</dbReference>
<feature type="compositionally biased region" description="Low complexity" evidence="3">
    <location>
        <begin position="538"/>
        <end position="550"/>
    </location>
</feature>
<dbReference type="InterPro" id="IPR052025">
    <property type="entry name" value="Xyloglucanase_GH74"/>
</dbReference>
<dbReference type="KEGG" id="tsph:KIH39_24460"/>
<dbReference type="SMART" id="SM00228">
    <property type="entry name" value="PDZ"/>
    <property type="match status" value="2"/>
</dbReference>
<feature type="domain" description="PDZ" evidence="4">
    <location>
        <begin position="338"/>
        <end position="424"/>
    </location>
</feature>
<dbReference type="InterPro" id="IPR015943">
    <property type="entry name" value="WD40/YVTN_repeat-like_dom_sf"/>
</dbReference>
<dbReference type="PANTHER" id="PTHR43739:SF5">
    <property type="entry name" value="EXO-ALPHA-SIALIDASE"/>
    <property type="match status" value="1"/>
</dbReference>
<dbReference type="Pfam" id="PF13180">
    <property type="entry name" value="PDZ_2"/>
    <property type="match status" value="2"/>
</dbReference>
<dbReference type="GO" id="GO:0010411">
    <property type="term" value="P:xyloglucan metabolic process"/>
    <property type="evidence" value="ECO:0007669"/>
    <property type="project" value="TreeGrafter"/>
</dbReference>
<evidence type="ECO:0000313" key="6">
    <source>
        <dbReference type="Proteomes" id="UP000676194"/>
    </source>
</evidence>
<dbReference type="CDD" id="cd15482">
    <property type="entry name" value="Sialidase_non-viral"/>
    <property type="match status" value="3"/>
</dbReference>
<dbReference type="RefSeq" id="WP_213496450.1">
    <property type="nucleotide sequence ID" value="NZ_CP074694.1"/>
</dbReference>
<dbReference type="PANTHER" id="PTHR43739">
    <property type="entry name" value="XYLOGLUCANASE (EUROFUNG)"/>
    <property type="match status" value="1"/>
</dbReference>
<protein>
    <submittedName>
        <fullName evidence="5">PDZ domain-containing protein</fullName>
    </submittedName>
</protein>
<dbReference type="InterPro" id="IPR001478">
    <property type="entry name" value="PDZ"/>
</dbReference>
<dbReference type="SUPFAM" id="SSF110296">
    <property type="entry name" value="Oligoxyloglucan reducing end-specific cellobiohydrolase"/>
    <property type="match status" value="1"/>
</dbReference>
<dbReference type="Gene3D" id="2.60.40.4070">
    <property type="match status" value="1"/>
</dbReference>
<evidence type="ECO:0000259" key="4">
    <source>
        <dbReference type="PROSITE" id="PS50106"/>
    </source>
</evidence>
<name>A0A8E6B5X7_9BACT</name>
<dbReference type="InterPro" id="IPR036278">
    <property type="entry name" value="Sialidase_sf"/>
</dbReference>
<keyword evidence="1" id="KW-0677">Repeat</keyword>
<dbReference type="SUPFAM" id="SSF50939">
    <property type="entry name" value="Sialidases"/>
    <property type="match status" value="1"/>
</dbReference>
<dbReference type="InterPro" id="IPR031778">
    <property type="entry name" value="Sortilin_N"/>
</dbReference>
<feature type="region of interest" description="Disordered" evidence="3">
    <location>
        <begin position="1144"/>
        <end position="1184"/>
    </location>
</feature>
<evidence type="ECO:0000256" key="2">
    <source>
        <dbReference type="SAM" id="Coils"/>
    </source>
</evidence>
<evidence type="ECO:0000313" key="5">
    <source>
        <dbReference type="EMBL" id="QVL31952.1"/>
    </source>
</evidence>
<dbReference type="Gene3D" id="2.130.10.10">
    <property type="entry name" value="YVTN repeat-like/Quinoprotein amine dehydrogenase"/>
    <property type="match status" value="5"/>
</dbReference>
<dbReference type="Gene3D" id="2.30.42.10">
    <property type="match status" value="2"/>
</dbReference>
<feature type="domain" description="PDZ" evidence="4">
    <location>
        <begin position="437"/>
        <end position="526"/>
    </location>
</feature>
<keyword evidence="2" id="KW-0175">Coiled coil</keyword>
<dbReference type="EMBL" id="CP074694">
    <property type="protein sequence ID" value="QVL31952.1"/>
    <property type="molecule type" value="Genomic_DNA"/>
</dbReference>
<accession>A0A8E6B5X7</accession>
<gene>
    <name evidence="5" type="ORF">KIH39_24460</name>
</gene>
<dbReference type="PROSITE" id="PS50106">
    <property type="entry name" value="PDZ"/>
    <property type="match status" value="2"/>
</dbReference>
<dbReference type="Pfam" id="PF15902">
    <property type="entry name" value="Sortilin-Vps10"/>
    <property type="match status" value="2"/>
</dbReference>
<keyword evidence="6" id="KW-1185">Reference proteome</keyword>
<dbReference type="AlphaFoldDB" id="A0A8E6B5X7"/>
<proteinExistence type="predicted"/>
<organism evidence="5 6">
    <name type="scientific">Telmatocola sphagniphila</name>
    <dbReference type="NCBI Taxonomy" id="1123043"/>
    <lineage>
        <taxon>Bacteria</taxon>
        <taxon>Pseudomonadati</taxon>
        <taxon>Planctomycetota</taxon>
        <taxon>Planctomycetia</taxon>
        <taxon>Gemmatales</taxon>
        <taxon>Gemmataceae</taxon>
    </lineage>
</organism>
<evidence type="ECO:0000256" key="1">
    <source>
        <dbReference type="ARBA" id="ARBA00022737"/>
    </source>
</evidence>
<dbReference type="SUPFAM" id="SSF50156">
    <property type="entry name" value="PDZ domain-like"/>
    <property type="match status" value="2"/>
</dbReference>
<feature type="coiled-coil region" evidence="2">
    <location>
        <begin position="41"/>
        <end position="68"/>
    </location>
</feature>
<reference evidence="5" key="1">
    <citation type="submission" date="2021-05" db="EMBL/GenBank/DDBJ databases">
        <title>Complete genome sequence of the cellulolytic planctomycete Telmatocola sphagniphila SP2T and characterization of the first cellulase from planctomycetes.</title>
        <authorList>
            <person name="Rakitin A.L."/>
            <person name="Beletsky A.V."/>
            <person name="Naumoff D.G."/>
            <person name="Kulichevskaya I.S."/>
            <person name="Mardanov A.V."/>
            <person name="Ravin N.V."/>
            <person name="Dedysh S.N."/>
        </authorList>
    </citation>
    <scope>NUCLEOTIDE SEQUENCE</scope>
    <source>
        <strain evidence="5">SP2T</strain>
    </source>
</reference>
<evidence type="ECO:0000256" key="3">
    <source>
        <dbReference type="SAM" id="MobiDB-lite"/>
    </source>
</evidence>
<sequence length="1184" mass="129324">MTRSRITRTPFLIGRLFFLAFLALGIAELASPNVYGDDPNKLAQDKKIQEIEKEIERLRAELVKLRSAPPAADPIASYGAAMQWRCVGPANMGGRITAIAVFEQDPSTYWAATASGGLIKTVNNGSNFEHQFDHEATVSIGAVAVAPSDKNIVWVGTGEANPRNSVSYGDGIYKSTDGGKTWTNMGLKKSYQIGSVVIHPKNPDIVYVAALGRLYGPSEERGVYKTTDGGKTWNRIHYIDDKTGALEIVIKPNDPESLIVATWERSRDEFDSFRGEAKGPEGADEYAPNKLWAPGTGIFRTTDGGKTFTKLTKGLPKANMGRIGLEYSRKNPNTIFATIDTEKAGGGNPPTQIYMGVQGDEEYKGGAKLTGITEKGPAEKSGLKVGDIITKFGDKEIKKYEDMRALIPQQKIGEKIKLEVTRGTEKKTIELVLEGRPIEGAQQRGGGGGGRRPVTFGVTNSEPMEGGGLKVVEVRAGSSAAKAGIKPEDVMLTIDGSKLTDTKSLFVTLVGKKAGDKIKLNYKRGDKAAEVELVLEDNNNARPGRPNAGAAGLGGQRPNVQDFQGPEGNDTGGIYKSEDNGETWKRINSLNERPFYFSVIRQDPSDEKVLLSAGVTLYISHDGGVKFTNENVNKGVHSDIHAIWINPRNGKHMMLGTDGGIYVSYDQGANWEHLNTMAMGQFYHVTTDNRKPYRVYGGLQDNGSWGGPSETNRLSGPSNEDFLYLNGGDGFVMRVDPVDPDIVYAESQDGMMTRKNLKTGGGNFIRPRAVANAGNYRFNWNTPFIISVHNPSIFYSAGNYVFKSIKRGDDQKIFSPEITLTKRGSGTALCESPVNPDILWVGTDDGAVQLTKDGGKTWTNVSDKFKAAGLPGPRWVASIEASKAKDGRAYVCFDAHRSNDDDPYIFVTEDFGTTWTSLRANLPMGSSRVLREDVTNPNVLYLGTEFGAWVSINRGKSWTKINGKSLPTVAVHEFAQPAGTNDLVVATHGRSIWITDVAALRQVSAESLSTKTSLYKPSNVIRWQLDLTKEGMFSTGTRRFVGTNSSRSANIEYHLAKKPEKITLSLIDINGKNIRTLTPTKDVGFNRVSWDLRQMGAIPRGMTAEQMAGSNFGNRLLEQTPAGSYRVVLTVDGTEYSQVLTIENDPNTGRSGNGVDELAEERKMRKLMQGTQKGYDDPIWDDQE</sequence>
<dbReference type="InterPro" id="IPR036034">
    <property type="entry name" value="PDZ_sf"/>
</dbReference>
<feature type="region of interest" description="Disordered" evidence="3">
    <location>
        <begin position="538"/>
        <end position="577"/>
    </location>
</feature>